<dbReference type="Proteomes" id="UP000002440">
    <property type="component" value="Chromosome"/>
</dbReference>
<evidence type="ECO:0000256" key="1">
    <source>
        <dbReference type="SAM" id="MobiDB-lite"/>
    </source>
</evidence>
<gene>
    <name evidence="2" type="ordered locus">Mfla_2515</name>
</gene>
<evidence type="ECO:0000313" key="3">
    <source>
        <dbReference type="Proteomes" id="UP000002440"/>
    </source>
</evidence>
<proteinExistence type="predicted"/>
<accession>Q1GYA7</accession>
<dbReference type="AlphaFoldDB" id="Q1GYA7"/>
<organism evidence="2 3">
    <name type="scientific">Methylobacillus flagellatus (strain ATCC 51484 / DSM 6875 / VKM B-1610 / KT)</name>
    <dbReference type="NCBI Taxonomy" id="265072"/>
    <lineage>
        <taxon>Bacteria</taxon>
        <taxon>Pseudomonadati</taxon>
        <taxon>Pseudomonadota</taxon>
        <taxon>Betaproteobacteria</taxon>
        <taxon>Nitrosomonadales</taxon>
        <taxon>Methylophilaceae</taxon>
        <taxon>Methylobacillus</taxon>
    </lineage>
</organism>
<feature type="region of interest" description="Disordered" evidence="1">
    <location>
        <begin position="80"/>
        <end position="106"/>
    </location>
</feature>
<dbReference type="STRING" id="265072.Mfla_2515"/>
<dbReference type="EMBL" id="CP000284">
    <property type="protein sequence ID" value="ABE50780.1"/>
    <property type="molecule type" value="Genomic_DNA"/>
</dbReference>
<protein>
    <submittedName>
        <fullName evidence="2">Uncharacterized protein</fullName>
    </submittedName>
</protein>
<reference evidence="2 3" key="1">
    <citation type="submission" date="2006-03" db="EMBL/GenBank/DDBJ databases">
        <title>Complete sequence of Methylobacillus flagellatus KT.</title>
        <authorList>
            <consortium name="US DOE Joint Genome Institute"/>
            <person name="Copeland A."/>
            <person name="Lucas S."/>
            <person name="Lapidus A."/>
            <person name="Barry K."/>
            <person name="Detter J.C."/>
            <person name="Glavina del Rio T."/>
            <person name="Hammon N."/>
            <person name="Israni S."/>
            <person name="Dalin E."/>
            <person name="Tice H."/>
            <person name="Pitluck S."/>
            <person name="Brettin T."/>
            <person name="Bruce D."/>
            <person name="Han C."/>
            <person name="Tapia R."/>
            <person name="Saunders E."/>
            <person name="Gilna P."/>
            <person name="Schmutz J."/>
            <person name="Larimer F."/>
            <person name="Land M."/>
            <person name="Kyrpides N."/>
            <person name="Anderson I."/>
            <person name="Richardson P."/>
        </authorList>
    </citation>
    <scope>NUCLEOTIDE SEQUENCE [LARGE SCALE GENOMIC DNA]</scope>
    <source>
        <strain evidence="3">KT / ATCC 51484 / DSM 6875</strain>
    </source>
</reference>
<evidence type="ECO:0000313" key="2">
    <source>
        <dbReference type="EMBL" id="ABE50780.1"/>
    </source>
</evidence>
<sequence length="106" mass="11700">MHYLLLLRALRAPLFFAYNFSFLFIRQDDCPRTTSPEIIRSKCTIQTTQECAFDALRPLKPSETSGSSQDRLIDPHALLAGTDRNAGANKTGTTPGFTLKSPPTLG</sequence>
<name>Q1GYA7_METFK</name>
<dbReference type="KEGG" id="mfa:Mfla_2515"/>
<keyword evidence="3" id="KW-1185">Reference proteome</keyword>
<dbReference type="HOGENOM" id="CLU_2220034_0_0_4"/>